<dbReference type="OrthoDB" id="1924189at2759"/>
<name>A0A4Y2DYE7_ARAVE</name>
<dbReference type="EMBL" id="BGPR01168043">
    <property type="protein sequence ID" value="GBM20674.1"/>
    <property type="molecule type" value="Genomic_DNA"/>
</dbReference>
<dbReference type="Gene3D" id="1.25.40.10">
    <property type="entry name" value="Tetratricopeptide repeat domain"/>
    <property type="match status" value="1"/>
</dbReference>
<dbReference type="SUPFAM" id="SSF48452">
    <property type="entry name" value="TPR-like"/>
    <property type="match status" value="1"/>
</dbReference>
<dbReference type="InterPro" id="IPR011990">
    <property type="entry name" value="TPR-like_helical_dom_sf"/>
</dbReference>
<reference evidence="1 2" key="1">
    <citation type="journal article" date="2019" name="Sci. Rep.">
        <title>Orb-weaving spider Araneus ventricosus genome elucidates the spidroin gene catalogue.</title>
        <authorList>
            <person name="Kono N."/>
            <person name="Nakamura H."/>
            <person name="Ohtoshi R."/>
            <person name="Moran D.A.P."/>
            <person name="Shinohara A."/>
            <person name="Yoshida Y."/>
            <person name="Fujiwara M."/>
            <person name="Mori M."/>
            <person name="Tomita M."/>
            <person name="Arakawa K."/>
        </authorList>
    </citation>
    <scope>NUCLEOTIDE SEQUENCE [LARGE SCALE GENOMIC DNA]</scope>
</reference>
<organism evidence="1 2">
    <name type="scientific">Araneus ventricosus</name>
    <name type="common">Orbweaver spider</name>
    <name type="synonym">Epeira ventricosa</name>
    <dbReference type="NCBI Taxonomy" id="182803"/>
    <lineage>
        <taxon>Eukaryota</taxon>
        <taxon>Metazoa</taxon>
        <taxon>Ecdysozoa</taxon>
        <taxon>Arthropoda</taxon>
        <taxon>Chelicerata</taxon>
        <taxon>Arachnida</taxon>
        <taxon>Araneae</taxon>
        <taxon>Araneomorphae</taxon>
        <taxon>Entelegynae</taxon>
        <taxon>Araneoidea</taxon>
        <taxon>Araneidae</taxon>
        <taxon>Araneus</taxon>
    </lineage>
</organism>
<evidence type="ECO:0000313" key="2">
    <source>
        <dbReference type="Proteomes" id="UP000499080"/>
    </source>
</evidence>
<comment type="caution">
    <text evidence="1">The sequence shown here is derived from an EMBL/GenBank/DDBJ whole genome shotgun (WGS) entry which is preliminary data.</text>
</comment>
<gene>
    <name evidence="1" type="ORF">AVEN_150637_1</name>
</gene>
<keyword evidence="2" id="KW-1185">Reference proteome</keyword>
<proteinExistence type="predicted"/>
<accession>A0A4Y2DYE7</accession>
<sequence>MLSAFVSFRRKRGKADVAESYFLRAIQLDPEFVPAISSLASLYAGEAGRLQDAERLYVWAIHLDPEDADVLNNYGFFLETHGGLRFSTLFTQHIIHRQMKK</sequence>
<dbReference type="Proteomes" id="UP000499080">
    <property type="component" value="Unassembled WGS sequence"/>
</dbReference>
<protein>
    <submittedName>
        <fullName evidence="1">Uncharacterized protein</fullName>
    </submittedName>
</protein>
<evidence type="ECO:0000313" key="1">
    <source>
        <dbReference type="EMBL" id="GBM20674.1"/>
    </source>
</evidence>
<dbReference type="AlphaFoldDB" id="A0A4Y2DYE7"/>